<proteinExistence type="predicted"/>
<gene>
    <name evidence="1" type="ORF">RPERSI_LOCUS8038</name>
</gene>
<accession>A0ACA9NHB8</accession>
<organism evidence="1 2">
    <name type="scientific">Racocetra persica</name>
    <dbReference type="NCBI Taxonomy" id="160502"/>
    <lineage>
        <taxon>Eukaryota</taxon>
        <taxon>Fungi</taxon>
        <taxon>Fungi incertae sedis</taxon>
        <taxon>Mucoromycota</taxon>
        <taxon>Glomeromycotina</taxon>
        <taxon>Glomeromycetes</taxon>
        <taxon>Diversisporales</taxon>
        <taxon>Gigasporaceae</taxon>
        <taxon>Racocetra</taxon>
    </lineage>
</organism>
<protein>
    <submittedName>
        <fullName evidence="1">24428_t:CDS:1</fullName>
    </submittedName>
</protein>
<evidence type="ECO:0000313" key="1">
    <source>
        <dbReference type="EMBL" id="CAG8654982.1"/>
    </source>
</evidence>
<feature type="non-terminal residue" evidence="1">
    <location>
        <position position="1"/>
    </location>
</feature>
<evidence type="ECO:0000313" key="2">
    <source>
        <dbReference type="Proteomes" id="UP000789920"/>
    </source>
</evidence>
<dbReference type="EMBL" id="CAJVQC010014163">
    <property type="protein sequence ID" value="CAG8654982.1"/>
    <property type="molecule type" value="Genomic_DNA"/>
</dbReference>
<reference evidence="1" key="1">
    <citation type="submission" date="2021-06" db="EMBL/GenBank/DDBJ databases">
        <authorList>
            <person name="Kallberg Y."/>
            <person name="Tangrot J."/>
            <person name="Rosling A."/>
        </authorList>
    </citation>
    <scope>NUCLEOTIDE SEQUENCE</scope>
    <source>
        <strain evidence="1">MA461A</strain>
    </source>
</reference>
<dbReference type="Proteomes" id="UP000789920">
    <property type="component" value="Unassembled WGS sequence"/>
</dbReference>
<keyword evidence="2" id="KW-1185">Reference proteome</keyword>
<name>A0ACA9NHB8_9GLOM</name>
<sequence>LFTTAGLCQSCPCWRPFRRSFKKQFAGRYVSRAGIPLIDDPRKFLMVLLQKIGYMENDGSYKELEPEITDDNDDNANNINSLNEV</sequence>
<comment type="caution">
    <text evidence="1">The sequence shown here is derived from an EMBL/GenBank/DDBJ whole genome shotgun (WGS) entry which is preliminary data.</text>
</comment>